<evidence type="ECO:0000313" key="1">
    <source>
        <dbReference type="EMBL" id="BDD01413.1"/>
    </source>
</evidence>
<gene>
    <name evidence="1" type="ORF">PEPS_36930</name>
</gene>
<geneLocation type="plasmid" evidence="1 2">
    <name>pPP2</name>
</geneLocation>
<organism evidence="1 2">
    <name type="scientific">Persicobacter psychrovividus</name>
    <dbReference type="NCBI Taxonomy" id="387638"/>
    <lineage>
        <taxon>Bacteria</taxon>
        <taxon>Pseudomonadati</taxon>
        <taxon>Bacteroidota</taxon>
        <taxon>Cytophagia</taxon>
        <taxon>Cytophagales</taxon>
        <taxon>Persicobacteraceae</taxon>
        <taxon>Persicobacter</taxon>
    </lineage>
</organism>
<dbReference type="Proteomes" id="UP001354989">
    <property type="component" value="Plasmid pPP2"/>
</dbReference>
<sequence>MYKNNSRNGSNLKGSSPFQLSCNLTGECHAIGYYSYTKRYTTFEKNNRNRN</sequence>
<keyword evidence="1" id="KW-0614">Plasmid</keyword>
<reference evidence="1 2" key="1">
    <citation type="submission" date="2021-12" db="EMBL/GenBank/DDBJ databases">
        <title>Genome sequencing of bacteria with rrn-lacking chromosome and rrn-plasmid.</title>
        <authorList>
            <person name="Anda M."/>
            <person name="Iwasaki W."/>
        </authorList>
    </citation>
    <scope>NUCLEOTIDE SEQUENCE [LARGE SCALE GENOMIC DNA]</scope>
    <source>
        <strain evidence="1 2">NBRC 101262</strain>
        <plasmid evidence="1 2">pPP2</plasmid>
    </source>
</reference>
<protein>
    <submittedName>
        <fullName evidence="1">Uncharacterized protein</fullName>
    </submittedName>
</protein>
<keyword evidence="2" id="KW-1185">Reference proteome</keyword>
<evidence type="ECO:0000313" key="2">
    <source>
        <dbReference type="Proteomes" id="UP001354989"/>
    </source>
</evidence>
<accession>A0ABM7VKB4</accession>
<name>A0ABM7VKB4_9BACT</name>
<dbReference type="EMBL" id="AP025294">
    <property type="protein sequence ID" value="BDD01413.1"/>
    <property type="molecule type" value="Genomic_DNA"/>
</dbReference>
<proteinExistence type="predicted"/>